<comment type="caution">
    <text evidence="2">The sequence shown here is derived from an EMBL/GenBank/DDBJ whole genome shotgun (WGS) entry which is preliminary data.</text>
</comment>
<sequence length="26" mass="3186">MMEDERDRAEIRRRSVRLSPGPRDEQ</sequence>
<feature type="compositionally biased region" description="Basic and acidic residues" evidence="1">
    <location>
        <begin position="1"/>
        <end position="13"/>
    </location>
</feature>
<protein>
    <submittedName>
        <fullName evidence="2">Uncharacterized protein</fullName>
    </submittedName>
</protein>
<dbReference type="Proteomes" id="UP000607653">
    <property type="component" value="Unassembled WGS sequence"/>
</dbReference>
<evidence type="ECO:0000256" key="1">
    <source>
        <dbReference type="SAM" id="MobiDB-lite"/>
    </source>
</evidence>
<dbReference type="AlphaFoldDB" id="A0A822Z090"/>
<dbReference type="EMBL" id="DUZY01000004">
    <property type="protein sequence ID" value="DAD37903.1"/>
    <property type="molecule type" value="Genomic_DNA"/>
</dbReference>
<feature type="region of interest" description="Disordered" evidence="1">
    <location>
        <begin position="1"/>
        <end position="26"/>
    </location>
</feature>
<organism evidence="2 3">
    <name type="scientific">Nelumbo nucifera</name>
    <name type="common">Sacred lotus</name>
    <dbReference type="NCBI Taxonomy" id="4432"/>
    <lineage>
        <taxon>Eukaryota</taxon>
        <taxon>Viridiplantae</taxon>
        <taxon>Streptophyta</taxon>
        <taxon>Embryophyta</taxon>
        <taxon>Tracheophyta</taxon>
        <taxon>Spermatophyta</taxon>
        <taxon>Magnoliopsida</taxon>
        <taxon>Proteales</taxon>
        <taxon>Nelumbonaceae</taxon>
        <taxon>Nelumbo</taxon>
    </lineage>
</organism>
<accession>A0A822Z090</accession>
<proteinExistence type="predicted"/>
<gene>
    <name evidence="2" type="ORF">HUJ06_008544</name>
</gene>
<name>A0A822Z090_NELNU</name>
<evidence type="ECO:0000313" key="2">
    <source>
        <dbReference type="EMBL" id="DAD37903.1"/>
    </source>
</evidence>
<reference evidence="2 3" key="1">
    <citation type="journal article" date="2020" name="Mol. Biol. Evol.">
        <title>Distinct Expression and Methylation Patterns for Genes with Different Fates following a Single Whole-Genome Duplication in Flowering Plants.</title>
        <authorList>
            <person name="Shi T."/>
            <person name="Rahmani R.S."/>
            <person name="Gugger P.F."/>
            <person name="Wang M."/>
            <person name="Li H."/>
            <person name="Zhang Y."/>
            <person name="Li Z."/>
            <person name="Wang Q."/>
            <person name="Van de Peer Y."/>
            <person name="Marchal K."/>
            <person name="Chen J."/>
        </authorList>
    </citation>
    <scope>NUCLEOTIDE SEQUENCE [LARGE SCALE GENOMIC DNA]</scope>
    <source>
        <tissue evidence="2">Leaf</tissue>
    </source>
</reference>
<keyword evidence="3" id="KW-1185">Reference proteome</keyword>
<evidence type="ECO:0000313" key="3">
    <source>
        <dbReference type="Proteomes" id="UP000607653"/>
    </source>
</evidence>